<keyword evidence="4" id="KW-1185">Reference proteome</keyword>
<reference evidence="4" key="1">
    <citation type="submission" date="2016-10" db="EMBL/GenBank/DDBJ databases">
        <authorList>
            <person name="Varghese N."/>
            <person name="Submissions S."/>
        </authorList>
    </citation>
    <scope>NUCLEOTIDE SEQUENCE [LARGE SCALE GENOMIC DNA]</scope>
    <source>
        <strain evidence="4">Gh-48</strain>
    </source>
</reference>
<feature type="chain" id="PRO_5011697546" evidence="1">
    <location>
        <begin position="20"/>
        <end position="144"/>
    </location>
</feature>
<evidence type="ECO:0000313" key="3">
    <source>
        <dbReference type="EMBL" id="SEM72434.1"/>
    </source>
</evidence>
<protein>
    <submittedName>
        <fullName evidence="3">TonB protein C-terminal</fullName>
    </submittedName>
</protein>
<accession>A0A1H8AR27</accession>
<sequence>MKKTLILLFLACVSYQVSAQKSINIADTIVAGSIEKSCPGGFEAFKLYIKKNVRVPAIAFENHKVGTTYVSFIIEPDGSVSHVCTIFAAGSGMDEEVVRAISNSKNWSPVVIDNNPVRSFCRAGVQFFADFNKNSMWVDAKQID</sequence>
<feature type="domain" description="TonB C-terminal" evidence="2">
    <location>
        <begin position="56"/>
        <end position="118"/>
    </location>
</feature>
<evidence type="ECO:0000259" key="2">
    <source>
        <dbReference type="Pfam" id="PF03544"/>
    </source>
</evidence>
<dbReference type="GO" id="GO:0055085">
    <property type="term" value="P:transmembrane transport"/>
    <property type="evidence" value="ECO:0007669"/>
    <property type="project" value="InterPro"/>
</dbReference>
<dbReference type="InterPro" id="IPR037682">
    <property type="entry name" value="TonB_C"/>
</dbReference>
<dbReference type="SUPFAM" id="SSF74653">
    <property type="entry name" value="TolA/TonB C-terminal domain"/>
    <property type="match status" value="1"/>
</dbReference>
<dbReference type="Gene3D" id="3.30.1150.10">
    <property type="match status" value="1"/>
</dbReference>
<evidence type="ECO:0000256" key="1">
    <source>
        <dbReference type="SAM" id="SignalP"/>
    </source>
</evidence>
<name>A0A1H8AR27_9SPHI</name>
<organism evidence="3 4">
    <name type="scientific">Mucilaginibacter gossypiicola</name>
    <dbReference type="NCBI Taxonomy" id="551995"/>
    <lineage>
        <taxon>Bacteria</taxon>
        <taxon>Pseudomonadati</taxon>
        <taxon>Bacteroidota</taxon>
        <taxon>Sphingobacteriia</taxon>
        <taxon>Sphingobacteriales</taxon>
        <taxon>Sphingobacteriaceae</taxon>
        <taxon>Mucilaginibacter</taxon>
    </lineage>
</organism>
<dbReference type="AlphaFoldDB" id="A0A1H8AR27"/>
<proteinExistence type="predicted"/>
<dbReference type="RefSeq" id="WP_091207420.1">
    <property type="nucleotide sequence ID" value="NZ_FOCL01000001.1"/>
</dbReference>
<dbReference type="OrthoDB" id="649093at2"/>
<dbReference type="Proteomes" id="UP000198942">
    <property type="component" value="Unassembled WGS sequence"/>
</dbReference>
<dbReference type="EMBL" id="FOCL01000001">
    <property type="protein sequence ID" value="SEM72434.1"/>
    <property type="molecule type" value="Genomic_DNA"/>
</dbReference>
<dbReference type="Pfam" id="PF03544">
    <property type="entry name" value="TonB_C"/>
    <property type="match status" value="1"/>
</dbReference>
<dbReference type="STRING" id="551995.SAMN05192574_101604"/>
<keyword evidence="1" id="KW-0732">Signal</keyword>
<evidence type="ECO:0000313" key="4">
    <source>
        <dbReference type="Proteomes" id="UP000198942"/>
    </source>
</evidence>
<feature type="signal peptide" evidence="1">
    <location>
        <begin position="1"/>
        <end position="19"/>
    </location>
</feature>
<gene>
    <name evidence="3" type="ORF">SAMN05192574_101604</name>
</gene>